<protein>
    <submittedName>
        <fullName evidence="2">Uncharacterized protein</fullName>
    </submittedName>
</protein>
<organism evidence="2 3">
    <name type="scientific">Xylaria multiplex</name>
    <dbReference type="NCBI Taxonomy" id="323545"/>
    <lineage>
        <taxon>Eukaryota</taxon>
        <taxon>Fungi</taxon>
        <taxon>Dikarya</taxon>
        <taxon>Ascomycota</taxon>
        <taxon>Pezizomycotina</taxon>
        <taxon>Sordariomycetes</taxon>
        <taxon>Xylariomycetidae</taxon>
        <taxon>Xylariales</taxon>
        <taxon>Xylariaceae</taxon>
        <taxon>Xylaria</taxon>
    </lineage>
</organism>
<accession>A0A7C8J139</accession>
<name>A0A7C8J139_9PEZI</name>
<gene>
    <name evidence="2" type="ORF">GQX73_g1062</name>
</gene>
<keyword evidence="3" id="KW-1185">Reference proteome</keyword>
<dbReference type="Proteomes" id="UP000481858">
    <property type="component" value="Unassembled WGS sequence"/>
</dbReference>
<dbReference type="AlphaFoldDB" id="A0A7C8J139"/>
<dbReference type="Gene3D" id="1.20.5.170">
    <property type="match status" value="1"/>
</dbReference>
<evidence type="ECO:0000256" key="1">
    <source>
        <dbReference type="SAM" id="Coils"/>
    </source>
</evidence>
<dbReference type="EMBL" id="WUBL01000006">
    <property type="protein sequence ID" value="KAF2972504.1"/>
    <property type="molecule type" value="Genomic_DNA"/>
</dbReference>
<sequence>MADELYAGALRGLRGLAILQFHKNVLNKAVAEHKKASVKLDEEVTKLKEHATKLEEGVVELLKDVAKLLKDVAKLEKGIVKLVKDVAKLEEDAVKHKEKATEDQDQDEIAVFEEMLEECKKGIAKLEEESAKFKEESAQTNSHLTVIIAVDRVILQLVGNLQDIARELARGNVVGAHNPTAPLQAWVMRETQGRERGGESFDWHYGKYGNERQEYQKLIANMAHYRGPTSP</sequence>
<evidence type="ECO:0000313" key="2">
    <source>
        <dbReference type="EMBL" id="KAF2972504.1"/>
    </source>
</evidence>
<reference evidence="2 3" key="1">
    <citation type="submission" date="2019-12" db="EMBL/GenBank/DDBJ databases">
        <title>Draft genome sequence of the ascomycete Xylaria multiplex DSM 110363.</title>
        <authorList>
            <person name="Buettner E."/>
            <person name="Kellner H."/>
        </authorList>
    </citation>
    <scope>NUCLEOTIDE SEQUENCE [LARGE SCALE GENOMIC DNA]</scope>
    <source>
        <strain evidence="2 3">DSM 110363</strain>
    </source>
</reference>
<comment type="caution">
    <text evidence="2">The sequence shown here is derived from an EMBL/GenBank/DDBJ whole genome shotgun (WGS) entry which is preliminary data.</text>
</comment>
<proteinExistence type="predicted"/>
<evidence type="ECO:0000313" key="3">
    <source>
        <dbReference type="Proteomes" id="UP000481858"/>
    </source>
</evidence>
<keyword evidence="1" id="KW-0175">Coiled coil</keyword>
<feature type="coiled-coil region" evidence="1">
    <location>
        <begin position="72"/>
        <end position="143"/>
    </location>
</feature>
<dbReference type="InParanoid" id="A0A7C8J139"/>